<feature type="domain" description="Matrix-remodeling-associated protein 7 helical" evidence="3">
    <location>
        <begin position="285"/>
        <end position="346"/>
    </location>
</feature>
<evidence type="ECO:0000313" key="5">
    <source>
        <dbReference type="Proteomes" id="UP001303046"/>
    </source>
</evidence>
<dbReference type="PANTHER" id="PTHR21845">
    <property type="entry name" value="TRANSMEMBRANE ANCHOR PROTEIN 1"/>
    <property type="match status" value="1"/>
</dbReference>
<keyword evidence="2" id="KW-0812">Transmembrane</keyword>
<protein>
    <recommendedName>
        <fullName evidence="3">Matrix-remodeling-associated protein 7 helical domain-containing protein</fullName>
    </recommendedName>
</protein>
<evidence type="ECO:0000256" key="1">
    <source>
        <dbReference type="SAM" id="MobiDB-lite"/>
    </source>
</evidence>
<evidence type="ECO:0000259" key="3">
    <source>
        <dbReference type="Pfam" id="PF25473"/>
    </source>
</evidence>
<accession>A0ABR1EUZ5</accession>
<dbReference type="Pfam" id="PF25473">
    <property type="entry name" value="MXRA7_helical"/>
    <property type="match status" value="1"/>
</dbReference>
<dbReference type="PANTHER" id="PTHR21845:SF2">
    <property type="entry name" value="MATRIX-REMODELING-ASSOCIATED PROTEIN 7"/>
    <property type="match status" value="1"/>
</dbReference>
<keyword evidence="5" id="KW-1185">Reference proteome</keyword>
<dbReference type="EMBL" id="JAVFWL010000006">
    <property type="protein sequence ID" value="KAK6765661.1"/>
    <property type="molecule type" value="Genomic_DNA"/>
</dbReference>
<reference evidence="4 5" key="1">
    <citation type="submission" date="2023-08" db="EMBL/GenBank/DDBJ databases">
        <title>A Necator americanus chromosomal reference genome.</title>
        <authorList>
            <person name="Ilik V."/>
            <person name="Petrzelkova K.J."/>
            <person name="Pardy F."/>
            <person name="Fuh T."/>
            <person name="Niatou-Singa F.S."/>
            <person name="Gouil Q."/>
            <person name="Baker L."/>
            <person name="Ritchie M.E."/>
            <person name="Jex A.R."/>
            <person name="Gazzola D."/>
            <person name="Li H."/>
            <person name="Toshio Fujiwara R."/>
            <person name="Zhan B."/>
            <person name="Aroian R.V."/>
            <person name="Pafco B."/>
            <person name="Schwarz E.M."/>
        </authorList>
    </citation>
    <scope>NUCLEOTIDE SEQUENCE [LARGE SCALE GENOMIC DNA]</scope>
    <source>
        <strain evidence="4 5">Aroian</strain>
        <tissue evidence="4">Whole animal</tissue>
    </source>
</reference>
<evidence type="ECO:0000256" key="2">
    <source>
        <dbReference type="SAM" id="Phobius"/>
    </source>
</evidence>
<keyword evidence="2" id="KW-1133">Transmembrane helix</keyword>
<gene>
    <name evidence="4" type="primary">Necator_chrX.g25692</name>
    <name evidence="4" type="ORF">RB195_025526</name>
</gene>
<comment type="caution">
    <text evidence="4">The sequence shown here is derived from an EMBL/GenBank/DDBJ whole genome shotgun (WGS) entry which is preliminary data.</text>
</comment>
<sequence>MNDLHNAQLHGGSFSDVAKGTVVQNTTRALTQSKMRPHEMFWEQLWEYIGKYGLTMVVVTVSSGFLIGYFLHYIMNIRPLKKRMNIDKRIQEAEEEESKLENRENSDTFEDDPVEKDQKQVGVVKGMMNVKVLASLRRKPLKENTRIEPWETKREERKKPIFEDRVQNGTNSDIEESDNLVVTQNSGKKRSQSLQEVAILLEADVVPDVNTRGEKANFPLQIGEPELAGTLEISVEPTIIFARKFVEVSEDMIESKRHVAWCSCNCSLSDRDLLHTLGKLHGKLATAQLRAKTRKMQADMTAEERDDEARTKAKQLESIMSLVMQNQEKFGMTSEDDIKEQLNMYNF</sequence>
<dbReference type="Proteomes" id="UP001303046">
    <property type="component" value="Unassembled WGS sequence"/>
</dbReference>
<organism evidence="4 5">
    <name type="scientific">Necator americanus</name>
    <name type="common">Human hookworm</name>
    <dbReference type="NCBI Taxonomy" id="51031"/>
    <lineage>
        <taxon>Eukaryota</taxon>
        <taxon>Metazoa</taxon>
        <taxon>Ecdysozoa</taxon>
        <taxon>Nematoda</taxon>
        <taxon>Chromadorea</taxon>
        <taxon>Rhabditida</taxon>
        <taxon>Rhabditina</taxon>
        <taxon>Rhabditomorpha</taxon>
        <taxon>Strongyloidea</taxon>
        <taxon>Ancylostomatidae</taxon>
        <taxon>Bunostominae</taxon>
        <taxon>Necator</taxon>
    </lineage>
</organism>
<keyword evidence="2" id="KW-0472">Membrane</keyword>
<name>A0ABR1EUZ5_NECAM</name>
<dbReference type="InterPro" id="IPR057534">
    <property type="entry name" value="MXRA7_helical"/>
</dbReference>
<feature type="transmembrane region" description="Helical" evidence="2">
    <location>
        <begin position="52"/>
        <end position="74"/>
    </location>
</feature>
<dbReference type="InterPro" id="IPR026622">
    <property type="entry name" value="Mxra7"/>
</dbReference>
<evidence type="ECO:0000313" key="4">
    <source>
        <dbReference type="EMBL" id="KAK6765661.1"/>
    </source>
</evidence>
<proteinExistence type="predicted"/>
<feature type="region of interest" description="Disordered" evidence="1">
    <location>
        <begin position="95"/>
        <end position="116"/>
    </location>
</feature>